<dbReference type="Gene3D" id="3.40.190.10">
    <property type="entry name" value="Periplasmic binding protein-like II"/>
    <property type="match status" value="1"/>
</dbReference>
<dbReference type="EMBL" id="FMYV01000005">
    <property type="protein sequence ID" value="SDC61509.1"/>
    <property type="molecule type" value="Genomic_DNA"/>
</dbReference>
<dbReference type="InterPro" id="IPR039424">
    <property type="entry name" value="SBP_5"/>
</dbReference>
<keyword evidence="6" id="KW-1185">Reference proteome</keyword>
<dbReference type="SUPFAM" id="SSF53850">
    <property type="entry name" value="Periplasmic binding protein-like II"/>
    <property type="match status" value="1"/>
</dbReference>
<dbReference type="STRING" id="28234.SAMN04488588_1457"/>
<dbReference type="PANTHER" id="PTHR30290:SF9">
    <property type="entry name" value="OLIGOPEPTIDE-BINDING PROTEIN APPA"/>
    <property type="match status" value="1"/>
</dbReference>
<dbReference type="GO" id="GO:0015833">
    <property type="term" value="P:peptide transport"/>
    <property type="evidence" value="ECO:0007669"/>
    <property type="project" value="TreeGrafter"/>
</dbReference>
<dbReference type="GO" id="GO:1904680">
    <property type="term" value="F:peptide transmembrane transporter activity"/>
    <property type="evidence" value="ECO:0007669"/>
    <property type="project" value="TreeGrafter"/>
</dbReference>
<evidence type="ECO:0000256" key="3">
    <source>
        <dbReference type="ARBA" id="ARBA00022729"/>
    </source>
</evidence>
<dbReference type="Pfam" id="PF00496">
    <property type="entry name" value="SBP_bac_5"/>
    <property type="match status" value="1"/>
</dbReference>
<evidence type="ECO:0000313" key="5">
    <source>
        <dbReference type="EMBL" id="SDC61509.1"/>
    </source>
</evidence>
<feature type="domain" description="Solute-binding protein family 5" evidence="4">
    <location>
        <begin position="78"/>
        <end position="474"/>
    </location>
</feature>
<keyword evidence="3" id="KW-0732">Signal</keyword>
<protein>
    <submittedName>
        <fullName evidence="5">Peptide/nickel transport system substrate-binding protein</fullName>
    </submittedName>
</protein>
<proteinExistence type="inferred from homology"/>
<dbReference type="Proteomes" id="UP000199322">
    <property type="component" value="Unassembled WGS sequence"/>
</dbReference>
<dbReference type="RefSeq" id="WP_091404205.1">
    <property type="nucleotide sequence ID" value="NZ_FMYV01000005.1"/>
</dbReference>
<sequence length="583" mass="66749">MRKLLTLLTVLVLSLTVFSVDWLKTDVNGERGGSLYVSTTTGPKTLNPYWYSDQNSDDFISLFAGMMLSQDENGFFTHPYLAKDYNEKITEEGKMEITFELREGIKWTDGEDFNADDVVFSFTKLAFDSSMSYNGNNSYLDSEDNLPEVVKVDDYTVKFIYETPLRTVTESIGSTYILPEHVFSGIVGDPEKFAQMWTVEQIDKIVGIGPFIIDDYREGVRVILKRNPNFFAVDNNGTQLPYLDQIVYQIVQNNETEVLKFQAGELDLLSLSASNYVSMKEKESESNYSTVIGGLVPGPSIIGFNWNSPIKEQRVWFRSDNFRRAVSYALNRQAIVDNNLNGLGAAVYTEQVPGSIYYDEEYINSLGYRYSLASARRELQQGGFTWDNKGKLYGPEGNHVKFDLTTNVSTTVWVEIGNILSDALGKLGMTVNFRPLQFNTLVTELSSGEYQSMIIRFSGDSPDPHNGWNMWQLDEAWHFWNFSPETLAEKGNPDLLDPEDYYVPDFERRIDEIYQLEKVTLDEDKVIELFTEMNNLIAKHQPLIYTFAQNILIAKSDDLHLMIEEPKPYVGTLWRIWGVWKEQ</sequence>
<comment type="similarity">
    <text evidence="1">Belongs to the bacterial solute-binding protein 5 family.</text>
</comment>
<accession>A0A1G6N0Z2</accession>
<evidence type="ECO:0000313" key="6">
    <source>
        <dbReference type="Proteomes" id="UP000199322"/>
    </source>
</evidence>
<organism evidence="5 6">
    <name type="scientific">Geotoga petraea</name>
    <dbReference type="NCBI Taxonomy" id="28234"/>
    <lineage>
        <taxon>Bacteria</taxon>
        <taxon>Thermotogati</taxon>
        <taxon>Thermotogota</taxon>
        <taxon>Thermotogae</taxon>
        <taxon>Petrotogales</taxon>
        <taxon>Petrotogaceae</taxon>
        <taxon>Geotoga</taxon>
    </lineage>
</organism>
<evidence type="ECO:0000256" key="2">
    <source>
        <dbReference type="ARBA" id="ARBA00022448"/>
    </source>
</evidence>
<keyword evidence="2" id="KW-0813">Transport</keyword>
<gene>
    <name evidence="5" type="ORF">SAMN04488588_1457</name>
</gene>
<evidence type="ECO:0000259" key="4">
    <source>
        <dbReference type="Pfam" id="PF00496"/>
    </source>
</evidence>
<dbReference type="GO" id="GO:0043190">
    <property type="term" value="C:ATP-binding cassette (ABC) transporter complex"/>
    <property type="evidence" value="ECO:0007669"/>
    <property type="project" value="InterPro"/>
</dbReference>
<dbReference type="CDD" id="cd08500">
    <property type="entry name" value="PBP2_NikA_DppA_OppA_like_4"/>
    <property type="match status" value="1"/>
</dbReference>
<dbReference type="AlphaFoldDB" id="A0A1G6N0Z2"/>
<dbReference type="PIRSF" id="PIRSF002741">
    <property type="entry name" value="MppA"/>
    <property type="match status" value="1"/>
</dbReference>
<dbReference type="GO" id="GO:0042597">
    <property type="term" value="C:periplasmic space"/>
    <property type="evidence" value="ECO:0007669"/>
    <property type="project" value="UniProtKB-ARBA"/>
</dbReference>
<name>A0A1G6N0Z2_9BACT</name>
<evidence type="ECO:0000256" key="1">
    <source>
        <dbReference type="ARBA" id="ARBA00005695"/>
    </source>
</evidence>
<dbReference type="InterPro" id="IPR000914">
    <property type="entry name" value="SBP_5_dom"/>
</dbReference>
<dbReference type="Gene3D" id="3.10.105.10">
    <property type="entry name" value="Dipeptide-binding Protein, Domain 3"/>
    <property type="match status" value="1"/>
</dbReference>
<reference evidence="5 6" key="1">
    <citation type="submission" date="2016-10" db="EMBL/GenBank/DDBJ databases">
        <authorList>
            <person name="de Groot N.N."/>
        </authorList>
    </citation>
    <scope>NUCLEOTIDE SEQUENCE [LARGE SCALE GENOMIC DNA]</scope>
    <source>
        <strain evidence="5 6">WG14</strain>
    </source>
</reference>
<dbReference type="InterPro" id="IPR030678">
    <property type="entry name" value="Peptide/Ni-bd"/>
</dbReference>
<dbReference type="PANTHER" id="PTHR30290">
    <property type="entry name" value="PERIPLASMIC BINDING COMPONENT OF ABC TRANSPORTER"/>
    <property type="match status" value="1"/>
</dbReference>